<feature type="transmembrane region" description="Helical" evidence="1">
    <location>
        <begin position="374"/>
        <end position="396"/>
    </location>
</feature>
<evidence type="ECO:0000256" key="1">
    <source>
        <dbReference type="SAM" id="Phobius"/>
    </source>
</evidence>
<keyword evidence="1" id="KW-1133">Transmembrane helix</keyword>
<reference evidence="3 4" key="2">
    <citation type="submission" date="2013-11" db="EMBL/GenBank/DDBJ databases">
        <title>The Genome Sequence of Phytophthora parasitica INRA-310.</title>
        <authorList>
            <consortium name="The Broad Institute Genomics Platform"/>
            <person name="Russ C."/>
            <person name="Tyler B."/>
            <person name="Panabieres F."/>
            <person name="Shan W."/>
            <person name="Tripathy S."/>
            <person name="Grunwald N."/>
            <person name="Machado M."/>
            <person name="Johnson C.S."/>
            <person name="Arredondo F."/>
            <person name="Hong C."/>
            <person name="Coffey M."/>
            <person name="Young S.K."/>
            <person name="Zeng Q."/>
            <person name="Gargeya S."/>
            <person name="Fitzgerald M."/>
            <person name="Abouelleil A."/>
            <person name="Alvarado L."/>
            <person name="Chapman S.B."/>
            <person name="Gainer-Dewar J."/>
            <person name="Goldberg J."/>
            <person name="Griggs A."/>
            <person name="Gujja S."/>
            <person name="Hansen M."/>
            <person name="Howarth C."/>
            <person name="Imamovic A."/>
            <person name="Ireland A."/>
            <person name="Larimer J."/>
            <person name="McCowan C."/>
            <person name="Murphy C."/>
            <person name="Pearson M."/>
            <person name="Poon T.W."/>
            <person name="Priest M."/>
            <person name="Roberts A."/>
            <person name="Saif S."/>
            <person name="Shea T."/>
            <person name="Sykes S."/>
            <person name="Wortman J."/>
            <person name="Nusbaum C."/>
            <person name="Birren B."/>
        </authorList>
    </citation>
    <scope>NUCLEOTIDE SEQUENCE [LARGE SCALE GENOMIC DNA]</scope>
    <source>
        <strain evidence="3 4">INRA-310</strain>
    </source>
</reference>
<feature type="signal peptide" evidence="2">
    <location>
        <begin position="1"/>
        <end position="42"/>
    </location>
</feature>
<evidence type="ECO:0000313" key="4">
    <source>
        <dbReference type="Proteomes" id="UP000018817"/>
    </source>
</evidence>
<dbReference type="STRING" id="761204.W2QVT8"/>
<evidence type="ECO:0000313" key="3">
    <source>
        <dbReference type="EMBL" id="ETN17322.1"/>
    </source>
</evidence>
<feature type="non-terminal residue" evidence="3">
    <location>
        <position position="1"/>
    </location>
</feature>
<dbReference type="VEuPathDB" id="FungiDB:PPTG_05150"/>
<feature type="chain" id="PRO_5004822944" description="Nucleotide-diphospho-sugar transferase" evidence="2">
    <location>
        <begin position="43"/>
        <end position="584"/>
    </location>
</feature>
<keyword evidence="2" id="KW-0732">Signal</keyword>
<dbReference type="Proteomes" id="UP000018817">
    <property type="component" value="Unassembled WGS sequence"/>
</dbReference>
<accession>W2QVT8</accession>
<gene>
    <name evidence="3" type="ORF">PPTG_05150</name>
</gene>
<dbReference type="EMBL" id="KI669567">
    <property type="protein sequence ID" value="ETN17322.1"/>
    <property type="molecule type" value="Genomic_DNA"/>
</dbReference>
<dbReference type="OrthoDB" id="2014201at2759"/>
<dbReference type="PANTHER" id="PTHR11183">
    <property type="entry name" value="GLYCOGENIN SUBFAMILY MEMBER"/>
    <property type="match status" value="1"/>
</dbReference>
<dbReference type="AlphaFoldDB" id="W2QVT8"/>
<dbReference type="SUPFAM" id="SSF53448">
    <property type="entry name" value="Nucleotide-diphospho-sugar transferases"/>
    <property type="match status" value="1"/>
</dbReference>
<proteinExistence type="predicted"/>
<dbReference type="OMA" id="FYYSINH"/>
<feature type="transmembrane region" description="Helical" evidence="1">
    <location>
        <begin position="553"/>
        <end position="575"/>
    </location>
</feature>
<dbReference type="RefSeq" id="XP_008896896.1">
    <property type="nucleotide sequence ID" value="XM_008898648.1"/>
</dbReference>
<dbReference type="InterPro" id="IPR050587">
    <property type="entry name" value="GNT1/Glycosyltrans_8"/>
</dbReference>
<feature type="transmembrane region" description="Helical" evidence="1">
    <location>
        <begin position="479"/>
        <end position="498"/>
    </location>
</feature>
<organism evidence="3 4">
    <name type="scientific">Phytophthora nicotianae (strain INRA-310)</name>
    <name type="common">Phytophthora parasitica</name>
    <dbReference type="NCBI Taxonomy" id="761204"/>
    <lineage>
        <taxon>Eukaryota</taxon>
        <taxon>Sar</taxon>
        <taxon>Stramenopiles</taxon>
        <taxon>Oomycota</taxon>
        <taxon>Peronosporomycetes</taxon>
        <taxon>Peronosporales</taxon>
        <taxon>Peronosporaceae</taxon>
        <taxon>Phytophthora</taxon>
    </lineage>
</organism>
<reference evidence="4" key="1">
    <citation type="submission" date="2011-12" db="EMBL/GenBank/DDBJ databases">
        <authorList>
            <consortium name="The Broad Institute Genome Sequencing Platform"/>
            <person name="Russ C."/>
            <person name="Tyler B."/>
            <person name="Panabieres F."/>
            <person name="Shan W."/>
            <person name="Tripathy S."/>
            <person name="Grunwald N."/>
            <person name="Machado M."/>
            <person name="Young S.K."/>
            <person name="Zeng Q."/>
            <person name="Gargeya S."/>
            <person name="Fitzgerald M."/>
            <person name="Haas B."/>
            <person name="Abouelleil A."/>
            <person name="Alvarado L."/>
            <person name="Arachchi H.M."/>
            <person name="Berlin A."/>
            <person name="Chapman S.B."/>
            <person name="Gearin G."/>
            <person name="Goldberg J."/>
            <person name="Griggs A."/>
            <person name="Gujja S."/>
            <person name="Hansen M."/>
            <person name="Heiman D."/>
            <person name="Howarth C."/>
            <person name="Larimer J."/>
            <person name="Lui A."/>
            <person name="MacDonald P.J.P."/>
            <person name="McCowen C."/>
            <person name="Montmayeur A."/>
            <person name="Murphy C."/>
            <person name="Neiman D."/>
            <person name="Pearson M."/>
            <person name="Priest M."/>
            <person name="Roberts A."/>
            <person name="Saif S."/>
            <person name="Shea T."/>
            <person name="Sisk P."/>
            <person name="Stolte C."/>
            <person name="Sykes S."/>
            <person name="Wortman J."/>
            <person name="Nusbaum C."/>
            <person name="Birren B."/>
        </authorList>
    </citation>
    <scope>NUCLEOTIDE SEQUENCE [LARGE SCALE GENOMIC DNA]</scope>
    <source>
        <strain evidence="4">INRA-310</strain>
    </source>
</reference>
<dbReference type="GeneID" id="20175214"/>
<feature type="transmembrane region" description="Helical" evidence="1">
    <location>
        <begin position="518"/>
        <end position="541"/>
    </location>
</feature>
<dbReference type="Gene3D" id="3.90.550.10">
    <property type="entry name" value="Spore Coat Polysaccharide Biosynthesis Protein SpsA, Chain A"/>
    <property type="match status" value="1"/>
</dbReference>
<protein>
    <recommendedName>
        <fullName evidence="5">Nucleotide-diphospho-sugar transferase</fullName>
    </recommendedName>
</protein>
<evidence type="ECO:0000256" key="2">
    <source>
        <dbReference type="SAM" id="SignalP"/>
    </source>
</evidence>
<sequence>SQFFTMGIRPSRTDGASVGGRQRRRHLSVLLIAALILSCCSAQTSKAKARAPATVAPESVVEPNEGAFATIMYDFGEDSEALLLATRVLMRSIKDSNTKYRRMVIVPQDGLQESSERALKGDDPDLEIVRTNIPNVFAHMPLTDHRTQLLHMRNKLVIWDDPQISSLKRVVYLDPENLVLRNLDEIFACHQFCAVDNGQSVVYSNGLLVISPDSIVARNLYSDAIDGFMITGREYNYIGIIQGFMPGLFEAFEESPLFFLGWDGDDNGEESDGADDGDDAVDAVDVSVVHRLPFYYSINHMVFYERMNWDLYKCKDKNLAKGEIPGPLLSYKYSGATVKPWFWLPYTYFQVFWYWQDVRARLGEDHFGNFLGRVVSFLVIFAFIWFAYISLCLKLFTEPNGRPRRLSSWGLPTPGNAQPLSIDVFNSRMVRRACQFSCSALYAIASMPLVSSVSIVVLLTWCSIQVIPITMQPSYAGKLWVIVHDLMLTTLLLIFAVAHTLRTAQWKKDEVPATSDMLLGGIWWCVKKLPLLVLAQLQFLYMIGRTDWFQNPVLRPVMTFLFFATAAIVEGRILVVEMHRITRN</sequence>
<feature type="transmembrane region" description="Helical" evidence="1">
    <location>
        <begin position="441"/>
        <end position="467"/>
    </location>
</feature>
<keyword evidence="1" id="KW-0812">Transmembrane</keyword>
<dbReference type="InterPro" id="IPR029044">
    <property type="entry name" value="Nucleotide-diphossugar_trans"/>
</dbReference>
<keyword evidence="1" id="KW-0472">Membrane</keyword>
<evidence type="ECO:0008006" key="5">
    <source>
        <dbReference type="Google" id="ProtNLM"/>
    </source>
</evidence>
<name>W2QVT8_PHYN3</name>